<organism evidence="3 4">
    <name type="scientific">Agromyces flavus</name>
    <dbReference type="NCBI Taxonomy" id="589382"/>
    <lineage>
        <taxon>Bacteria</taxon>
        <taxon>Bacillati</taxon>
        <taxon>Actinomycetota</taxon>
        <taxon>Actinomycetes</taxon>
        <taxon>Micrococcales</taxon>
        <taxon>Microbacteriaceae</taxon>
        <taxon>Agromyces</taxon>
    </lineage>
</organism>
<reference evidence="3" key="2">
    <citation type="submission" date="2016-10" db="EMBL/GenBank/DDBJ databases">
        <authorList>
            <person name="de Groot N.N."/>
        </authorList>
    </citation>
    <scope>NUCLEOTIDE SEQUENCE [LARGE SCALE GENOMIC DNA]</scope>
    <source>
        <strain evidence="3">CPCC 202695</strain>
    </source>
</reference>
<evidence type="ECO:0000313" key="3">
    <source>
        <dbReference type="EMBL" id="SDS35470.1"/>
    </source>
</evidence>
<reference evidence="4" key="1">
    <citation type="submission" date="2016-10" db="EMBL/GenBank/DDBJ databases">
        <authorList>
            <person name="Varghese N."/>
            <person name="Submissions S."/>
        </authorList>
    </citation>
    <scope>NUCLEOTIDE SEQUENCE [LARGE SCALE GENOMIC DNA]</scope>
    <source>
        <strain evidence="4">CPCC 202695</strain>
    </source>
</reference>
<proteinExistence type="inferred from homology"/>
<dbReference type="RefSeq" id="WP_092675708.1">
    <property type="nucleotide sequence ID" value="NZ_BMDN01000006.1"/>
</dbReference>
<dbReference type="InterPro" id="IPR025182">
    <property type="entry name" value="RNApol-bd_RbpA"/>
</dbReference>
<evidence type="ECO:0000313" key="5">
    <source>
        <dbReference type="Proteomes" id="UP000893823"/>
    </source>
</evidence>
<keyword evidence="5" id="KW-1185">Reference proteome</keyword>
<dbReference type="EMBL" id="SODL02000006">
    <property type="protein sequence ID" value="MCP2368820.1"/>
    <property type="molecule type" value="Genomic_DNA"/>
</dbReference>
<dbReference type="AlphaFoldDB" id="A0A1H1RIE2"/>
<reference evidence="2" key="3">
    <citation type="submission" date="2022-06" db="EMBL/GenBank/DDBJ databases">
        <title>Genomic Encyclopedia of Type Strains, Phase III (KMG-III): the genomes of soil and plant-associated and newly described type strains.</title>
        <authorList>
            <person name="Whitman W."/>
        </authorList>
    </citation>
    <scope>NUCLEOTIDE SEQUENCE</scope>
    <source>
        <strain evidence="2">CPCC 202695</strain>
    </source>
</reference>
<dbReference type="GO" id="GO:0005840">
    <property type="term" value="C:ribosome"/>
    <property type="evidence" value="ECO:0007669"/>
    <property type="project" value="UniProtKB-KW"/>
</dbReference>
<dbReference type="Gene3D" id="2.20.28.270">
    <property type="entry name" value="RNA polymerase-binding protein A"/>
    <property type="match status" value="1"/>
</dbReference>
<comment type="function">
    <text evidence="1">Binds to RNA polymerase (RNAP), stimulating transcription from principal, but not alternative sigma factor promoters.</text>
</comment>
<evidence type="ECO:0000313" key="4">
    <source>
        <dbReference type="Proteomes" id="UP000199482"/>
    </source>
</evidence>
<evidence type="ECO:0000256" key="1">
    <source>
        <dbReference type="HAMAP-Rule" id="MF_01483"/>
    </source>
</evidence>
<keyword evidence="1" id="KW-0804">Transcription</keyword>
<dbReference type="InterPro" id="IPR038638">
    <property type="entry name" value="RbpA_sf"/>
</dbReference>
<dbReference type="EMBL" id="LT629755">
    <property type="protein sequence ID" value="SDS35470.1"/>
    <property type="molecule type" value="Genomic_DNA"/>
</dbReference>
<dbReference type="Proteomes" id="UP000199482">
    <property type="component" value="Chromosome I"/>
</dbReference>
<comment type="caution">
    <text evidence="1">Lacks conserved residue(s) required for the propagation of feature annotation.</text>
</comment>
<keyword evidence="2" id="KW-0689">Ribosomal protein</keyword>
<protein>
    <recommendedName>
        <fullName evidence="1">RNA polymerase-binding protein RbpA</fullName>
    </recommendedName>
</protein>
<name>A0A1H1RIE2_9MICO</name>
<accession>A0A1H1RIE2</accession>
<gene>
    <name evidence="1" type="primary">rbpA</name>
    <name evidence="2" type="ORF">BCL57_002999</name>
    <name evidence="3" type="ORF">SAMN04489721_1177</name>
</gene>
<comment type="subunit">
    <text evidence="1">Forms a complex with the RNAP catalytic core and with free principal sigma factors.</text>
</comment>
<dbReference type="HAMAP" id="MF_01483">
    <property type="entry name" value="RbpA"/>
    <property type="match status" value="1"/>
</dbReference>
<keyword evidence="1" id="KW-0805">Transcription regulation</keyword>
<dbReference type="GO" id="GO:0001000">
    <property type="term" value="F:bacterial-type RNA polymerase core enzyme binding"/>
    <property type="evidence" value="ECO:0007669"/>
    <property type="project" value="UniProtKB-UniRule"/>
</dbReference>
<sequence>MADRSLRGMRIGAQSLQSEDGVVFADRAEYTYQCETCGRDTTMVFSTEAEIPETWECRHCGNSAVLLVDSKPVEIDRSGEKVARTHWDMLLERRTRAELEEILQERLNYLRARRGQQKIGA</sequence>
<evidence type="ECO:0000313" key="2">
    <source>
        <dbReference type="EMBL" id="MCP2368820.1"/>
    </source>
</evidence>
<dbReference type="Pfam" id="PF13397">
    <property type="entry name" value="RbpA"/>
    <property type="match status" value="1"/>
</dbReference>
<keyword evidence="2" id="KW-0687">Ribonucleoprotein</keyword>
<comment type="similarity">
    <text evidence="1">Belongs to the RNA polymerase-binding protein RbpA family.</text>
</comment>
<dbReference type="Proteomes" id="UP000893823">
    <property type="component" value="Unassembled WGS sequence"/>
</dbReference>
<dbReference type="GO" id="GO:0045893">
    <property type="term" value="P:positive regulation of DNA-templated transcription"/>
    <property type="evidence" value="ECO:0007669"/>
    <property type="project" value="UniProtKB-UniRule"/>
</dbReference>
<dbReference type="STRING" id="589382.SAMN04489721_1177"/>